<dbReference type="PANTHER" id="PTHR33048">
    <property type="entry name" value="PTH11-LIKE INTEGRAL MEMBRANE PROTEIN (AFU_ORTHOLOGUE AFUA_5G11245)"/>
    <property type="match status" value="1"/>
</dbReference>
<keyword evidence="8 16" id="KW-0732">Signal</keyword>
<comment type="similarity">
    <text evidence="13">Belongs to the SAT4 family.</text>
</comment>
<evidence type="ECO:0000256" key="10">
    <source>
        <dbReference type="ARBA" id="ARBA00023136"/>
    </source>
</evidence>
<feature type="disulfide bond" evidence="14">
    <location>
        <begin position="34"/>
        <end position="74"/>
    </location>
</feature>
<dbReference type="Pfam" id="PF05730">
    <property type="entry name" value="CFEM"/>
    <property type="match status" value="1"/>
</dbReference>
<dbReference type="InterPro" id="IPR049326">
    <property type="entry name" value="Rhodopsin_dom_fungi"/>
</dbReference>
<keyword evidence="7 15" id="KW-0812">Transmembrane</keyword>
<evidence type="ECO:0000313" key="18">
    <source>
        <dbReference type="EMBL" id="KAF2188419.1"/>
    </source>
</evidence>
<keyword evidence="10 15" id="KW-0472">Membrane</keyword>
<feature type="disulfide bond" evidence="14">
    <location>
        <begin position="57"/>
        <end position="90"/>
    </location>
</feature>
<evidence type="ECO:0000256" key="3">
    <source>
        <dbReference type="ARBA" id="ARBA00004613"/>
    </source>
</evidence>
<keyword evidence="5" id="KW-0964">Secreted</keyword>
<gene>
    <name evidence="18" type="ORF">K469DRAFT_737689</name>
</gene>
<name>A0A6A6ECX2_9PEZI</name>
<dbReference type="SMART" id="SM00747">
    <property type="entry name" value="CFEM"/>
    <property type="match status" value="1"/>
</dbReference>
<evidence type="ECO:0000256" key="7">
    <source>
        <dbReference type="ARBA" id="ARBA00022692"/>
    </source>
</evidence>
<evidence type="ECO:0000256" key="4">
    <source>
        <dbReference type="ARBA" id="ARBA00010031"/>
    </source>
</evidence>
<feature type="transmembrane region" description="Helical" evidence="15">
    <location>
        <begin position="100"/>
        <end position="124"/>
    </location>
</feature>
<comment type="subcellular location">
    <subcellularLocation>
        <location evidence="2">Membrane</location>
        <topology evidence="2">Lipid-anchor</topology>
        <topology evidence="2">GPI-anchor</topology>
    </subcellularLocation>
    <subcellularLocation>
        <location evidence="1">Membrane</location>
        <topology evidence="1">Multi-pass membrane protein</topology>
    </subcellularLocation>
    <subcellularLocation>
        <location evidence="3">Secreted</location>
    </subcellularLocation>
</comment>
<evidence type="ECO:0000256" key="8">
    <source>
        <dbReference type="ARBA" id="ARBA00022729"/>
    </source>
</evidence>
<feature type="transmembrane region" description="Helical" evidence="15">
    <location>
        <begin position="136"/>
        <end position="157"/>
    </location>
</feature>
<feature type="transmembrane region" description="Helical" evidence="15">
    <location>
        <begin position="177"/>
        <end position="202"/>
    </location>
</feature>
<evidence type="ECO:0000256" key="1">
    <source>
        <dbReference type="ARBA" id="ARBA00004141"/>
    </source>
</evidence>
<evidence type="ECO:0000256" key="6">
    <source>
        <dbReference type="ARBA" id="ARBA00022622"/>
    </source>
</evidence>
<dbReference type="InterPro" id="IPR052337">
    <property type="entry name" value="SAT4-like"/>
</dbReference>
<accession>A0A6A6ECX2</accession>
<keyword evidence="19" id="KW-1185">Reference proteome</keyword>
<dbReference type="EMBL" id="ML994624">
    <property type="protein sequence ID" value="KAF2188419.1"/>
    <property type="molecule type" value="Genomic_DNA"/>
</dbReference>
<dbReference type="InterPro" id="IPR008427">
    <property type="entry name" value="Extracellular_membr_CFEM_dom"/>
</dbReference>
<evidence type="ECO:0000259" key="17">
    <source>
        <dbReference type="PROSITE" id="PS52012"/>
    </source>
</evidence>
<feature type="disulfide bond" evidence="14">
    <location>
        <begin position="48"/>
        <end position="55"/>
    </location>
</feature>
<feature type="chain" id="PRO_5025372279" description="CFEM domain-containing protein" evidence="16">
    <location>
        <begin position="21"/>
        <end position="332"/>
    </location>
</feature>
<evidence type="ECO:0000256" key="15">
    <source>
        <dbReference type="SAM" id="Phobius"/>
    </source>
</evidence>
<dbReference type="GO" id="GO:0005576">
    <property type="term" value="C:extracellular region"/>
    <property type="evidence" value="ECO:0007669"/>
    <property type="project" value="UniProtKB-SubCell"/>
</dbReference>
<dbReference type="PROSITE" id="PS52012">
    <property type="entry name" value="CFEM"/>
    <property type="match status" value="1"/>
</dbReference>
<feature type="disulfide bond" evidence="14">
    <location>
        <begin position="38"/>
        <end position="69"/>
    </location>
</feature>
<keyword evidence="9 15" id="KW-1133">Transmembrane helix</keyword>
<sequence>MKAPFNFILLFLAMLPLSIAQTSLASGIDRLPTCALKCLTTAIAKSPCSLTNQTCVCTNEPPQASVTGCVMQTCTIKQALLTKNVTSTTCRAPVRDRSGLYSTVSTTLAVISAACVLLRVTYKLVLSMAELGMDDYFIFITLIAGVPSSVINVRGMAANGLGRDVWTLSYSQITNFVRFFYVMEVLYFAQVTLLKLSLLFFYQRIFPGIPVRRVIWATITFNSLFGAIFVNSWDGEHKGKCININALGWSNAAISIALDIWMLAIPLSQLVHLKLAWKKKVGAAVARDKGGIAVSKTFEIDRGDHDEARLVEMDDLTSKSTIGKPGSRSDSL</sequence>
<keyword evidence="6" id="KW-0325">Glycoprotein</keyword>
<evidence type="ECO:0000256" key="9">
    <source>
        <dbReference type="ARBA" id="ARBA00022989"/>
    </source>
</evidence>
<evidence type="ECO:0000256" key="5">
    <source>
        <dbReference type="ARBA" id="ARBA00022525"/>
    </source>
</evidence>
<organism evidence="18 19">
    <name type="scientific">Zopfia rhizophila CBS 207.26</name>
    <dbReference type="NCBI Taxonomy" id="1314779"/>
    <lineage>
        <taxon>Eukaryota</taxon>
        <taxon>Fungi</taxon>
        <taxon>Dikarya</taxon>
        <taxon>Ascomycota</taxon>
        <taxon>Pezizomycotina</taxon>
        <taxon>Dothideomycetes</taxon>
        <taxon>Dothideomycetes incertae sedis</taxon>
        <taxon>Zopfiaceae</taxon>
        <taxon>Zopfia</taxon>
    </lineage>
</organism>
<dbReference type="PANTHER" id="PTHR33048:SF143">
    <property type="entry name" value="EXTRACELLULAR MEMBRANE PROTEIN CFEM DOMAIN-CONTAINING PROTEIN-RELATED"/>
    <property type="match status" value="1"/>
</dbReference>
<feature type="transmembrane region" description="Helical" evidence="15">
    <location>
        <begin position="253"/>
        <end position="271"/>
    </location>
</feature>
<dbReference type="GO" id="GO:0098552">
    <property type="term" value="C:side of membrane"/>
    <property type="evidence" value="ECO:0007669"/>
    <property type="project" value="UniProtKB-KW"/>
</dbReference>
<reference evidence="18" key="1">
    <citation type="journal article" date="2020" name="Stud. Mycol.">
        <title>101 Dothideomycetes genomes: a test case for predicting lifestyles and emergence of pathogens.</title>
        <authorList>
            <person name="Haridas S."/>
            <person name="Albert R."/>
            <person name="Binder M."/>
            <person name="Bloem J."/>
            <person name="Labutti K."/>
            <person name="Salamov A."/>
            <person name="Andreopoulos B."/>
            <person name="Baker S."/>
            <person name="Barry K."/>
            <person name="Bills G."/>
            <person name="Bluhm B."/>
            <person name="Cannon C."/>
            <person name="Castanera R."/>
            <person name="Culley D."/>
            <person name="Daum C."/>
            <person name="Ezra D."/>
            <person name="Gonzalez J."/>
            <person name="Henrissat B."/>
            <person name="Kuo A."/>
            <person name="Liang C."/>
            <person name="Lipzen A."/>
            <person name="Lutzoni F."/>
            <person name="Magnuson J."/>
            <person name="Mondo S."/>
            <person name="Nolan M."/>
            <person name="Ohm R."/>
            <person name="Pangilinan J."/>
            <person name="Park H.-J."/>
            <person name="Ramirez L."/>
            <person name="Alfaro M."/>
            <person name="Sun H."/>
            <person name="Tritt A."/>
            <person name="Yoshinaga Y."/>
            <person name="Zwiers L.-H."/>
            <person name="Turgeon B."/>
            <person name="Goodwin S."/>
            <person name="Spatafora J."/>
            <person name="Crous P."/>
            <person name="Grigoriev I."/>
        </authorList>
    </citation>
    <scope>NUCLEOTIDE SEQUENCE</scope>
    <source>
        <strain evidence="18">CBS 207.26</strain>
    </source>
</reference>
<feature type="transmembrane region" description="Helical" evidence="15">
    <location>
        <begin position="214"/>
        <end position="233"/>
    </location>
</feature>
<proteinExistence type="inferred from homology"/>
<comment type="caution">
    <text evidence="14">Lacks conserved residue(s) required for the propagation of feature annotation.</text>
</comment>
<dbReference type="Pfam" id="PF20684">
    <property type="entry name" value="Fung_rhodopsin"/>
    <property type="match status" value="1"/>
</dbReference>
<evidence type="ECO:0000256" key="2">
    <source>
        <dbReference type="ARBA" id="ARBA00004589"/>
    </source>
</evidence>
<dbReference type="AlphaFoldDB" id="A0A6A6ECX2"/>
<keyword evidence="6" id="KW-0336">GPI-anchor</keyword>
<evidence type="ECO:0000256" key="13">
    <source>
        <dbReference type="ARBA" id="ARBA00038359"/>
    </source>
</evidence>
<evidence type="ECO:0000256" key="12">
    <source>
        <dbReference type="ARBA" id="ARBA00023288"/>
    </source>
</evidence>
<evidence type="ECO:0000256" key="16">
    <source>
        <dbReference type="SAM" id="SignalP"/>
    </source>
</evidence>
<dbReference type="Proteomes" id="UP000800200">
    <property type="component" value="Unassembled WGS sequence"/>
</dbReference>
<feature type="signal peptide" evidence="16">
    <location>
        <begin position="1"/>
        <end position="20"/>
    </location>
</feature>
<evidence type="ECO:0000313" key="19">
    <source>
        <dbReference type="Proteomes" id="UP000800200"/>
    </source>
</evidence>
<protein>
    <recommendedName>
        <fullName evidence="17">CFEM domain-containing protein</fullName>
    </recommendedName>
</protein>
<feature type="domain" description="CFEM" evidence="17">
    <location>
        <begin position="7"/>
        <end position="115"/>
    </location>
</feature>
<comment type="similarity">
    <text evidence="4">Belongs to the RBT5 family.</text>
</comment>
<evidence type="ECO:0000256" key="14">
    <source>
        <dbReference type="PROSITE-ProRule" id="PRU01356"/>
    </source>
</evidence>
<dbReference type="OrthoDB" id="2496787at2759"/>
<keyword evidence="12" id="KW-0449">Lipoprotein</keyword>
<keyword evidence="11 14" id="KW-1015">Disulfide bond</keyword>
<evidence type="ECO:0000256" key="11">
    <source>
        <dbReference type="ARBA" id="ARBA00023157"/>
    </source>
</evidence>